<evidence type="ECO:0000313" key="4">
    <source>
        <dbReference type="EMBL" id="HIY72567.1"/>
    </source>
</evidence>
<feature type="domain" description="SLH" evidence="3">
    <location>
        <begin position="147"/>
        <end position="211"/>
    </location>
</feature>
<dbReference type="PANTHER" id="PTHR46066">
    <property type="entry name" value="CHITINASE DOMAIN-CONTAINING PROTEIN 1 FAMILY MEMBER"/>
    <property type="match status" value="1"/>
</dbReference>
<dbReference type="PROSITE" id="PS51272">
    <property type="entry name" value="SLH"/>
    <property type="match status" value="3"/>
</dbReference>
<dbReference type="InterPro" id="IPR001119">
    <property type="entry name" value="SLH_dom"/>
</dbReference>
<proteinExistence type="predicted"/>
<dbReference type="Proteomes" id="UP000886824">
    <property type="component" value="Unassembled WGS sequence"/>
</dbReference>
<dbReference type="GO" id="GO:0008061">
    <property type="term" value="F:chitin binding"/>
    <property type="evidence" value="ECO:0007669"/>
    <property type="project" value="InterPro"/>
</dbReference>
<keyword evidence="2" id="KW-0732">Signal</keyword>
<sequence>MILRRLSALLLCVIFLCSLSASALAVEFPDVSPEHWAYNDIQRASDYGLIQGLEDGTFRPEERLNRASFVTILQRMFHWESVTPPIPSYSDVSPDDWCYAAAETALAHGVAEAGDLFQPMAYITREDMAVMLVRALGYETLASDIAPTAVSFPDVTDYAGHIALAAAFGLTTGVEVDGQLLFQPDSFATRGQAAAMLVRVYERMNSKVDFLAGFYAFASYSQIALTGDMDTVCLGWARMEWSEGVGPVLNSSKTNGNDWVKPVDSSIATSYFQGNGTPYNLNIYADTKQTVALADGSATSVLEKVLPDAVARSQAVAAIAAASTDYAGIVIDFEGLRTELLKDDFIAFLAELRAALPSDKRLYVCVPPDDWYKGYDYRAIGEVCDKVILMAHDYQWTSVPEGYVGTKTPDSPVTPFPDIYRALASITNTKTGVQDKSKIVLQISFASAGFEVDANGLLAATTMYHPSPDTIVRRLGQRDTVVTYDTSARNPAATYTTEDGMKILLWYEDARSAADKITLARMMGITGVSVWRLGNVPTYSGLPNYDAWSAILAQR</sequence>
<protein>
    <submittedName>
        <fullName evidence="4">S-layer homology domain-containing protein</fullName>
    </submittedName>
</protein>
<evidence type="ECO:0000256" key="2">
    <source>
        <dbReference type="SAM" id="SignalP"/>
    </source>
</evidence>
<dbReference type="SUPFAM" id="SSF51445">
    <property type="entry name" value="(Trans)glycosidases"/>
    <property type="match status" value="1"/>
</dbReference>
<dbReference type="InterPro" id="IPR001223">
    <property type="entry name" value="Glyco_hydro18_cat"/>
</dbReference>
<evidence type="ECO:0000313" key="5">
    <source>
        <dbReference type="Proteomes" id="UP000886824"/>
    </source>
</evidence>
<feature type="chain" id="PRO_5039217987" evidence="2">
    <location>
        <begin position="26"/>
        <end position="555"/>
    </location>
</feature>
<organism evidence="4 5">
    <name type="scientific">Candidatus Intestinimonas merdavium</name>
    <dbReference type="NCBI Taxonomy" id="2838622"/>
    <lineage>
        <taxon>Bacteria</taxon>
        <taxon>Bacillati</taxon>
        <taxon>Bacillota</taxon>
        <taxon>Clostridia</taxon>
        <taxon>Eubacteriales</taxon>
        <taxon>Intestinimonas</taxon>
    </lineage>
</organism>
<keyword evidence="1" id="KW-0677">Repeat</keyword>
<dbReference type="EMBL" id="DXCX01000015">
    <property type="protein sequence ID" value="HIY72567.1"/>
    <property type="molecule type" value="Genomic_DNA"/>
</dbReference>
<dbReference type="Pfam" id="PF00395">
    <property type="entry name" value="SLH"/>
    <property type="match status" value="3"/>
</dbReference>
<gene>
    <name evidence="4" type="ORF">H9826_01150</name>
</gene>
<feature type="domain" description="SLH" evidence="3">
    <location>
        <begin position="24"/>
        <end position="87"/>
    </location>
</feature>
<dbReference type="InterPro" id="IPR011583">
    <property type="entry name" value="Chitinase_II/V-like_cat"/>
</dbReference>
<accession>A0A9D2CD32</accession>
<dbReference type="Gene3D" id="3.10.50.10">
    <property type="match status" value="1"/>
</dbReference>
<dbReference type="PANTHER" id="PTHR46066:SF2">
    <property type="entry name" value="CHITINASE DOMAIN-CONTAINING PROTEIN 1"/>
    <property type="match status" value="1"/>
</dbReference>
<comment type="caution">
    <text evidence="4">The sequence shown here is derived from an EMBL/GenBank/DDBJ whole genome shotgun (WGS) entry which is preliminary data.</text>
</comment>
<dbReference type="SMART" id="SM00636">
    <property type="entry name" value="Glyco_18"/>
    <property type="match status" value="1"/>
</dbReference>
<dbReference type="InterPro" id="IPR017853">
    <property type="entry name" value="GH"/>
</dbReference>
<dbReference type="InterPro" id="IPR029070">
    <property type="entry name" value="Chitinase_insertion_sf"/>
</dbReference>
<dbReference type="AlphaFoldDB" id="A0A9D2CD32"/>
<reference evidence="4" key="1">
    <citation type="journal article" date="2021" name="PeerJ">
        <title>Extensive microbial diversity within the chicken gut microbiome revealed by metagenomics and culture.</title>
        <authorList>
            <person name="Gilroy R."/>
            <person name="Ravi A."/>
            <person name="Getino M."/>
            <person name="Pursley I."/>
            <person name="Horton D.L."/>
            <person name="Alikhan N.F."/>
            <person name="Baker D."/>
            <person name="Gharbi K."/>
            <person name="Hall N."/>
            <person name="Watson M."/>
            <person name="Adriaenssens E.M."/>
            <person name="Foster-Nyarko E."/>
            <person name="Jarju S."/>
            <person name="Secka A."/>
            <person name="Antonio M."/>
            <person name="Oren A."/>
            <person name="Chaudhuri R.R."/>
            <person name="La Ragione R."/>
            <person name="Hildebrand F."/>
            <person name="Pallen M.J."/>
        </authorList>
    </citation>
    <scope>NUCLEOTIDE SEQUENCE</scope>
    <source>
        <strain evidence="4">CHK33-7979</strain>
    </source>
</reference>
<name>A0A9D2CD32_9FIRM</name>
<dbReference type="GO" id="GO:0005975">
    <property type="term" value="P:carbohydrate metabolic process"/>
    <property type="evidence" value="ECO:0007669"/>
    <property type="project" value="InterPro"/>
</dbReference>
<dbReference type="Gene3D" id="3.20.20.80">
    <property type="entry name" value="Glycosidases"/>
    <property type="match status" value="1"/>
</dbReference>
<reference evidence="4" key="2">
    <citation type="submission" date="2021-04" db="EMBL/GenBank/DDBJ databases">
        <authorList>
            <person name="Gilroy R."/>
        </authorList>
    </citation>
    <scope>NUCLEOTIDE SEQUENCE</scope>
    <source>
        <strain evidence="4">CHK33-7979</strain>
    </source>
</reference>
<evidence type="ECO:0000259" key="3">
    <source>
        <dbReference type="PROSITE" id="PS51272"/>
    </source>
</evidence>
<feature type="signal peptide" evidence="2">
    <location>
        <begin position="1"/>
        <end position="25"/>
    </location>
</feature>
<dbReference type="Pfam" id="PF00704">
    <property type="entry name" value="Glyco_hydro_18"/>
    <property type="match status" value="1"/>
</dbReference>
<evidence type="ECO:0000256" key="1">
    <source>
        <dbReference type="ARBA" id="ARBA00022737"/>
    </source>
</evidence>
<feature type="domain" description="SLH" evidence="3">
    <location>
        <begin position="88"/>
        <end position="146"/>
    </location>
</feature>